<dbReference type="PANTHER" id="PTHR42767:SF1">
    <property type="entry name" value="ENDO-BETA-1,6-GALACTANASE-LIKE DOMAIN-CONTAINING PROTEIN"/>
    <property type="match status" value="1"/>
</dbReference>
<evidence type="ECO:0000313" key="5">
    <source>
        <dbReference type="Proteomes" id="UP000823854"/>
    </source>
</evidence>
<dbReference type="Gene3D" id="3.20.20.80">
    <property type="entry name" value="Glycosidases"/>
    <property type="match status" value="1"/>
</dbReference>
<dbReference type="InterPro" id="IPR019248">
    <property type="entry name" value="Glucodextran_C"/>
</dbReference>
<dbReference type="CDD" id="cd09626">
    <property type="entry name" value="DOMON_glucodextranase_like"/>
    <property type="match status" value="1"/>
</dbReference>
<evidence type="ECO:0000313" key="4">
    <source>
        <dbReference type="EMBL" id="HJC68454.1"/>
    </source>
</evidence>
<evidence type="ECO:0008006" key="6">
    <source>
        <dbReference type="Google" id="ProtNLM"/>
    </source>
</evidence>
<proteinExistence type="predicted"/>
<dbReference type="PROSITE" id="PS51318">
    <property type="entry name" value="TAT"/>
    <property type="match status" value="1"/>
</dbReference>
<dbReference type="Proteomes" id="UP000823854">
    <property type="component" value="Unassembled WGS sequence"/>
</dbReference>
<dbReference type="GO" id="GO:0004553">
    <property type="term" value="F:hydrolase activity, hydrolyzing O-glycosyl compounds"/>
    <property type="evidence" value="ECO:0007669"/>
    <property type="project" value="InterPro"/>
</dbReference>
<dbReference type="Gene3D" id="2.60.40.1190">
    <property type="match status" value="1"/>
</dbReference>
<evidence type="ECO:0000259" key="3">
    <source>
        <dbReference type="Pfam" id="PF14587"/>
    </source>
</evidence>
<dbReference type="InterPro" id="IPR006311">
    <property type="entry name" value="TAT_signal"/>
</dbReference>
<dbReference type="SUPFAM" id="SSF49344">
    <property type="entry name" value="CBD9-like"/>
    <property type="match status" value="1"/>
</dbReference>
<dbReference type="PANTHER" id="PTHR42767">
    <property type="entry name" value="ENDO-BETA-1,6-GALACTANASE"/>
    <property type="match status" value="1"/>
</dbReference>
<name>A0A9D2TFV8_9MICO</name>
<accession>A0A9D2TFV8</accession>
<evidence type="ECO:0000259" key="2">
    <source>
        <dbReference type="Pfam" id="PF09985"/>
    </source>
</evidence>
<dbReference type="InterPro" id="IPR039743">
    <property type="entry name" value="6GAL/EXGAL"/>
</dbReference>
<dbReference type="SUPFAM" id="SSF51445">
    <property type="entry name" value="(Trans)glycosidases"/>
    <property type="match status" value="1"/>
</dbReference>
<evidence type="ECO:0000256" key="1">
    <source>
        <dbReference type="SAM" id="MobiDB-lite"/>
    </source>
</evidence>
<reference evidence="4" key="2">
    <citation type="submission" date="2021-04" db="EMBL/GenBank/DDBJ databases">
        <authorList>
            <person name="Gilroy R."/>
        </authorList>
    </citation>
    <scope>NUCLEOTIDE SEQUENCE</scope>
    <source>
        <strain evidence="4">CHK130-7132</strain>
    </source>
</reference>
<protein>
    <recommendedName>
        <fullName evidence="6">Xylanase</fullName>
    </recommendedName>
</protein>
<dbReference type="Pfam" id="PF14587">
    <property type="entry name" value="Glyco_hydr_30_2"/>
    <property type="match status" value="1"/>
</dbReference>
<dbReference type="EMBL" id="DWWC01000039">
    <property type="protein sequence ID" value="HJC68454.1"/>
    <property type="molecule type" value="Genomic_DNA"/>
</dbReference>
<reference evidence="4" key="1">
    <citation type="journal article" date="2021" name="PeerJ">
        <title>Extensive microbial diversity within the chicken gut microbiome revealed by metagenomics and culture.</title>
        <authorList>
            <person name="Gilroy R."/>
            <person name="Ravi A."/>
            <person name="Getino M."/>
            <person name="Pursley I."/>
            <person name="Horton D.L."/>
            <person name="Alikhan N.F."/>
            <person name="Baker D."/>
            <person name="Gharbi K."/>
            <person name="Hall N."/>
            <person name="Watson M."/>
            <person name="Adriaenssens E.M."/>
            <person name="Foster-Nyarko E."/>
            <person name="Jarju S."/>
            <person name="Secka A."/>
            <person name="Antonio M."/>
            <person name="Oren A."/>
            <person name="Chaudhuri R.R."/>
            <person name="La Ragione R."/>
            <person name="Hildebrand F."/>
            <person name="Pallen M.J."/>
        </authorList>
    </citation>
    <scope>NUCLEOTIDE SEQUENCE</scope>
    <source>
        <strain evidence="4">CHK130-7132</strain>
    </source>
</reference>
<feature type="region of interest" description="Disordered" evidence="1">
    <location>
        <begin position="32"/>
        <end position="69"/>
    </location>
</feature>
<dbReference type="Pfam" id="PF09985">
    <property type="entry name" value="Glucodextran_C"/>
    <property type="match status" value="1"/>
</dbReference>
<gene>
    <name evidence="4" type="ORF">H9932_02085</name>
</gene>
<dbReference type="InterPro" id="IPR039514">
    <property type="entry name" value="6GAL-like"/>
</dbReference>
<dbReference type="InterPro" id="IPR017853">
    <property type="entry name" value="GH"/>
</dbReference>
<dbReference type="AlphaFoldDB" id="A0A9D2TFV8"/>
<sequence>MTAAPRPSAPLSRRTLLGTGLAVGLAAGAGAPAAAAPAGRGGAALSETDRAAPSGRTDAAPSGRTDAAPAYRITIDPGAVHQRIDGFGASGAWWSQNLGTWQDARRREVASLLFSRTHGIGLSQYRYNIGGGIDETITDPWRTAETFETGPGRYDWDRDAAARWFLRAAKEHGVDDFVAFVNSPPRRLTANGRTYGDPGTSNLPPEHHEEFVQYLLDVVRRFRDHEGIDFRFISPINEPQWTWDGPGQEGCHYEPEQVRELTALAVQAFADSDLDTLVSAPEAGEYRSLYSEQDYLSHLLEDEGIREGLGELATHSYWSTDAQRELAAARMAEFPEVTFSMTEWCEMVGGRDAGMDSALVLARTVHSDLTIANVSAWQYWIAVSRYDYHDGLLYTDYVAPGDEETIQQTQRLWALGNYSRFLRPGARRIGLEVAPSDQSEGEMARIPFVEPEIASDIVPGERLFRIEDDAGDDHGPGSYTYPGSAVFTPGSFDLLSVEAVDGGEDVLFSIRLGADLVDPWGDSPVGYDLQNIDIYVDTRAEGGFTELLPGRRALVADGFAWDRAVFATGRTDVAEQDVAQKVPADMREALFVPLEDRQSIDGDVLTLRVPTSFLGQMRPGWAIQVVVTGSDGSMEEDSLRVREVRAEASEWNFGGGSDGGEDPNVLDLLVPSGMTQAEALAWTPASRIEVHASAFVDEETDSLVVVALNESAQEQVVELAIPHESRSLLLTPYRTAEGEALAQGRRLPLVRAADGLLRGTVALAPRSITTYTAPFG</sequence>
<organism evidence="4 5">
    <name type="scientific">Candidatus Brachybacterium intestinipullorum</name>
    <dbReference type="NCBI Taxonomy" id="2838512"/>
    <lineage>
        <taxon>Bacteria</taxon>
        <taxon>Bacillati</taxon>
        <taxon>Actinomycetota</taxon>
        <taxon>Actinomycetes</taxon>
        <taxon>Micrococcales</taxon>
        <taxon>Dermabacteraceae</taxon>
        <taxon>Brachybacterium</taxon>
    </lineage>
</organism>
<feature type="domain" description="Endo-beta-1,6-galactanase-like" evidence="3">
    <location>
        <begin position="72"/>
        <end position="394"/>
    </location>
</feature>
<comment type="caution">
    <text evidence="4">The sequence shown here is derived from an EMBL/GenBank/DDBJ whole genome shotgun (WGS) entry which is preliminary data.</text>
</comment>
<feature type="domain" description="Glucodextranase-like C-terminal" evidence="2">
    <location>
        <begin position="464"/>
        <end position="681"/>
    </location>
</feature>